<evidence type="ECO:0000313" key="3">
    <source>
        <dbReference type="Proteomes" id="UP001341840"/>
    </source>
</evidence>
<sequence>MGGAEVIQHFYPPQETHIRDSLDALTLRSGTQLQEPTIPEPTTHTPPGDAKTPDIVRNTEEPLVTQEEAIASKKRTI</sequence>
<dbReference type="EMBL" id="JASCZI010182198">
    <property type="protein sequence ID" value="MED6187316.1"/>
    <property type="molecule type" value="Genomic_DNA"/>
</dbReference>
<feature type="compositionally biased region" description="Basic and acidic residues" evidence="1">
    <location>
        <begin position="51"/>
        <end position="60"/>
    </location>
</feature>
<gene>
    <name evidence="2" type="ORF">PIB30_075272</name>
</gene>
<reference evidence="2 3" key="1">
    <citation type="journal article" date="2023" name="Plants (Basel)">
        <title>Bridging the Gap: Combining Genomics and Transcriptomics Approaches to Understand Stylosanthes scabra, an Orphan Legume from the Brazilian Caatinga.</title>
        <authorList>
            <person name="Ferreira-Neto J.R.C."/>
            <person name="da Silva M.D."/>
            <person name="Binneck E."/>
            <person name="de Melo N.F."/>
            <person name="da Silva R.H."/>
            <person name="de Melo A.L.T.M."/>
            <person name="Pandolfi V."/>
            <person name="Bustamante F.O."/>
            <person name="Brasileiro-Vidal A.C."/>
            <person name="Benko-Iseppon A.M."/>
        </authorList>
    </citation>
    <scope>NUCLEOTIDE SEQUENCE [LARGE SCALE GENOMIC DNA]</scope>
    <source>
        <tissue evidence="2">Leaves</tissue>
    </source>
</reference>
<evidence type="ECO:0000313" key="2">
    <source>
        <dbReference type="EMBL" id="MED6187316.1"/>
    </source>
</evidence>
<keyword evidence="3" id="KW-1185">Reference proteome</keyword>
<organism evidence="2 3">
    <name type="scientific">Stylosanthes scabra</name>
    <dbReference type="NCBI Taxonomy" id="79078"/>
    <lineage>
        <taxon>Eukaryota</taxon>
        <taxon>Viridiplantae</taxon>
        <taxon>Streptophyta</taxon>
        <taxon>Embryophyta</taxon>
        <taxon>Tracheophyta</taxon>
        <taxon>Spermatophyta</taxon>
        <taxon>Magnoliopsida</taxon>
        <taxon>eudicotyledons</taxon>
        <taxon>Gunneridae</taxon>
        <taxon>Pentapetalae</taxon>
        <taxon>rosids</taxon>
        <taxon>fabids</taxon>
        <taxon>Fabales</taxon>
        <taxon>Fabaceae</taxon>
        <taxon>Papilionoideae</taxon>
        <taxon>50 kb inversion clade</taxon>
        <taxon>dalbergioids sensu lato</taxon>
        <taxon>Dalbergieae</taxon>
        <taxon>Pterocarpus clade</taxon>
        <taxon>Stylosanthes</taxon>
    </lineage>
</organism>
<protein>
    <submittedName>
        <fullName evidence="2">Uncharacterized protein</fullName>
    </submittedName>
</protein>
<accession>A0ABU6WR58</accession>
<proteinExistence type="predicted"/>
<comment type="caution">
    <text evidence="2">The sequence shown here is derived from an EMBL/GenBank/DDBJ whole genome shotgun (WGS) entry which is preliminary data.</text>
</comment>
<evidence type="ECO:0000256" key="1">
    <source>
        <dbReference type="SAM" id="MobiDB-lite"/>
    </source>
</evidence>
<feature type="compositionally biased region" description="Low complexity" evidence="1">
    <location>
        <begin position="35"/>
        <end position="47"/>
    </location>
</feature>
<name>A0ABU6WR58_9FABA</name>
<dbReference type="Proteomes" id="UP001341840">
    <property type="component" value="Unassembled WGS sequence"/>
</dbReference>
<feature type="region of interest" description="Disordered" evidence="1">
    <location>
        <begin position="31"/>
        <end position="77"/>
    </location>
</feature>